<comment type="caution">
    <text evidence="11">The sequence shown here is derived from an EMBL/GenBank/DDBJ whole genome shotgun (WGS) entry which is preliminary data.</text>
</comment>
<dbReference type="PANTHER" id="PTHR10738">
    <property type="entry name" value="PROTEIN ARGININE N-METHYLTRANSFERASE 5"/>
    <property type="match status" value="1"/>
</dbReference>
<dbReference type="GO" id="GO:0016274">
    <property type="term" value="F:protein-arginine N-methyltransferase activity"/>
    <property type="evidence" value="ECO:0007669"/>
    <property type="project" value="UniProtKB-ARBA"/>
</dbReference>
<feature type="active site" description="Proton donor/acceptor" evidence="5">
    <location>
        <position position="485"/>
    </location>
</feature>
<evidence type="ECO:0000256" key="3">
    <source>
        <dbReference type="ARBA" id="ARBA00022691"/>
    </source>
</evidence>
<organism evidence="11 12">
    <name type="scientific">Gnathostoma spinigerum</name>
    <dbReference type="NCBI Taxonomy" id="75299"/>
    <lineage>
        <taxon>Eukaryota</taxon>
        <taxon>Metazoa</taxon>
        <taxon>Ecdysozoa</taxon>
        <taxon>Nematoda</taxon>
        <taxon>Chromadorea</taxon>
        <taxon>Rhabditida</taxon>
        <taxon>Spirurina</taxon>
        <taxon>Gnathostomatomorpha</taxon>
        <taxon>Gnathostomatoidea</taxon>
        <taxon>Gnathostomatidae</taxon>
        <taxon>Gnathostoma</taxon>
    </lineage>
</organism>
<comment type="similarity">
    <text evidence="4">Belongs to the class I-like SAM-binding methyltransferase superfamily.</text>
</comment>
<proteinExistence type="inferred from homology"/>
<dbReference type="InterPro" id="IPR025799">
    <property type="entry name" value="Arg_MeTrfase"/>
</dbReference>
<dbReference type="AlphaFoldDB" id="A0ABD6E8W0"/>
<evidence type="ECO:0000259" key="10">
    <source>
        <dbReference type="Pfam" id="PF17286"/>
    </source>
</evidence>
<keyword evidence="3 4" id="KW-0949">S-adenosyl-L-methionine</keyword>
<dbReference type="Pfam" id="PF05185">
    <property type="entry name" value="PRMT5"/>
    <property type="match status" value="1"/>
</dbReference>
<feature type="domain" description="PRMT5 TIM barrel" evidence="9">
    <location>
        <begin position="58"/>
        <end position="297"/>
    </location>
</feature>
<evidence type="ECO:0000256" key="6">
    <source>
        <dbReference type="PIRSR" id="PIRSR015894-2"/>
    </source>
</evidence>
<dbReference type="GO" id="GO:0032259">
    <property type="term" value="P:methylation"/>
    <property type="evidence" value="ECO:0007669"/>
    <property type="project" value="UniProtKB-KW"/>
</dbReference>
<dbReference type="PIRSF" id="PIRSF015894">
    <property type="entry name" value="Skb1_MeTrfase"/>
    <property type="match status" value="1"/>
</dbReference>
<feature type="domain" description="PRMT5 oligomerisation" evidence="10">
    <location>
        <begin position="508"/>
        <end position="706"/>
    </location>
</feature>
<evidence type="ECO:0000259" key="8">
    <source>
        <dbReference type="Pfam" id="PF05185"/>
    </source>
</evidence>
<feature type="site" description="Critical for specifying symmetric addition of methyl groups" evidence="7">
    <location>
        <position position="354"/>
    </location>
</feature>
<feature type="domain" description="PRMT5 arginine-N-methyltransferase" evidence="8">
    <location>
        <begin position="330"/>
        <end position="505"/>
    </location>
</feature>
<feature type="binding site" evidence="6">
    <location>
        <position position="427"/>
    </location>
    <ligand>
        <name>S-adenosyl-L-methionine</name>
        <dbReference type="ChEBI" id="CHEBI:59789"/>
    </ligand>
</feature>
<name>A0ABD6E8W0_9BILA</name>
<dbReference type="PROSITE" id="PS51678">
    <property type="entry name" value="SAM_MT_PRMT"/>
    <property type="match status" value="1"/>
</dbReference>
<dbReference type="InterPro" id="IPR007857">
    <property type="entry name" value="Arg_MeTrfase_PRMT5"/>
</dbReference>
<dbReference type="Pfam" id="PF17286">
    <property type="entry name" value="PRMT5_C"/>
    <property type="match status" value="1"/>
</dbReference>
<keyword evidence="12" id="KW-1185">Reference proteome</keyword>
<dbReference type="SUPFAM" id="SSF53335">
    <property type="entry name" value="S-adenosyl-L-methionine-dependent methyltransferases"/>
    <property type="match status" value="1"/>
</dbReference>
<dbReference type="Gene3D" id="3.20.20.150">
    <property type="entry name" value="Divalent-metal-dependent TIM barrel enzymes"/>
    <property type="match status" value="1"/>
</dbReference>
<keyword evidence="2 4" id="KW-0808">Transferase</keyword>
<evidence type="ECO:0000256" key="2">
    <source>
        <dbReference type="ARBA" id="ARBA00022679"/>
    </source>
</evidence>
<gene>
    <name evidence="11" type="ORF">AB6A40_002340</name>
</gene>
<feature type="binding site" evidence="6">
    <location>
        <begin position="454"/>
        <end position="455"/>
    </location>
    <ligand>
        <name>S-adenosyl-L-methionine</name>
        <dbReference type="ChEBI" id="CHEBI:59789"/>
    </ligand>
</feature>
<evidence type="ECO:0000256" key="5">
    <source>
        <dbReference type="PIRSR" id="PIRSR015894-1"/>
    </source>
</evidence>
<sequence>MIVGNEFGDRANKGSPIANKSTKDAHGLPSVVGWASSEACPTIDKELTEYCSQLGGYGYNFINHPIGGITREQWTPCRDESPPPIDLPDFQLAPDLWSTYVTCRVSKWIDCDSPNEWLASLSCREIEKELDYASYIPTRVLTLNLFHRDSPRLAEILDRWLWTKRMTFSIWVFIPTDGELLSPSDGEPCDVWNVWMRFRTRCGNYPIFKLSVGIRLCPNLSEEFLDPLFYNRWKAEPLIAFWIDAATFTSNSNPSSPVLPKPHSQLFSYLIQSLNQRVILSSENTAISNNMKGKYSHVTKCLIRNKMCSGHSSADDESDKVLIEYLGHPEYIDTLQIPLQPLADDLDSGTYATFEEDSVKYEKYGQAVELAIADLVYKINDGRKIIIMLLGAGRGPLMQEIINAERRFNEKNRSRHNRVTLDLIAVEKNASAMVTLRYRNKTYWADRVRLIESDMRELIAFVRKNSLPPPDIIVSELLGSFGDNELSPECLDGVTNILHKSTISIPQSYTNYVAPIQSVRMHQKVQQCCESKFYERRQPSRGRPVQGSSSEDTFKLPDSITCFDELYVVCLRSICRLDNPKPVFTFEHPNFQNQSNHREAVISFETKIPSELMGFEACFDAHLYGDITLSIVPGRHSKSMVSWFPALIPLRQLYFMHSGTKIDFHIERKIDEGGVWYEWFVELKDPEMNEVIRTPVQNKNGMSCYMRI</sequence>
<feature type="binding site" evidence="6">
    <location>
        <position position="351"/>
    </location>
    <ligand>
        <name>S-adenosyl-L-methionine</name>
        <dbReference type="ChEBI" id="CHEBI:59789"/>
    </ligand>
</feature>
<dbReference type="InterPro" id="IPR035247">
    <property type="entry name" value="PRMT5_TIM"/>
</dbReference>
<evidence type="ECO:0000313" key="12">
    <source>
        <dbReference type="Proteomes" id="UP001608902"/>
    </source>
</evidence>
<dbReference type="Gene3D" id="3.40.50.150">
    <property type="entry name" value="Vaccinia Virus protein VP39"/>
    <property type="match status" value="1"/>
</dbReference>
<evidence type="ECO:0000256" key="1">
    <source>
        <dbReference type="ARBA" id="ARBA00022603"/>
    </source>
</evidence>
<accession>A0ABD6E8W0</accession>
<dbReference type="Pfam" id="PF17285">
    <property type="entry name" value="PRMT5_TIM"/>
    <property type="match status" value="1"/>
</dbReference>
<dbReference type="PANTHER" id="PTHR10738:SF0">
    <property type="entry name" value="PROTEIN ARGININE N-METHYLTRANSFERASE 5"/>
    <property type="match status" value="1"/>
</dbReference>
<protein>
    <recommendedName>
        <fullName evidence="4">Protein arginine N-methyltransferase</fullName>
    </recommendedName>
</protein>
<dbReference type="InterPro" id="IPR035248">
    <property type="entry name" value="PRMT5_C"/>
</dbReference>
<dbReference type="InterPro" id="IPR035075">
    <property type="entry name" value="PRMT5"/>
</dbReference>
<evidence type="ECO:0000259" key="9">
    <source>
        <dbReference type="Pfam" id="PF17285"/>
    </source>
</evidence>
<feature type="active site" description="Proton donor/acceptor" evidence="5">
    <location>
        <position position="476"/>
    </location>
</feature>
<evidence type="ECO:0000313" key="11">
    <source>
        <dbReference type="EMBL" id="MFH4975631.1"/>
    </source>
</evidence>
<evidence type="ECO:0000256" key="4">
    <source>
        <dbReference type="PIRNR" id="PIRNR015894"/>
    </source>
</evidence>
<feature type="binding site" evidence="6">
    <location>
        <begin position="360"/>
        <end position="361"/>
    </location>
    <ligand>
        <name>S-adenosyl-L-methionine</name>
        <dbReference type="ChEBI" id="CHEBI:59789"/>
    </ligand>
</feature>
<dbReference type="InterPro" id="IPR029063">
    <property type="entry name" value="SAM-dependent_MTases_sf"/>
</dbReference>
<dbReference type="Proteomes" id="UP001608902">
    <property type="component" value="Unassembled WGS sequence"/>
</dbReference>
<dbReference type="Gene3D" id="2.70.160.11">
    <property type="entry name" value="Hnrnp arginine n-methyltransferase1"/>
    <property type="match status" value="1"/>
</dbReference>
<reference evidence="11 12" key="1">
    <citation type="submission" date="2024-08" db="EMBL/GenBank/DDBJ databases">
        <title>Gnathostoma spinigerum genome.</title>
        <authorList>
            <person name="Gonzalez-Bertolin B."/>
            <person name="Monzon S."/>
            <person name="Zaballos A."/>
            <person name="Jimenez P."/>
            <person name="Dekumyoy P."/>
            <person name="Varona S."/>
            <person name="Cuesta I."/>
            <person name="Sumanam S."/>
            <person name="Adisakwattana P."/>
            <person name="Gasser R.B."/>
            <person name="Hernandez-Gonzalez A."/>
            <person name="Young N.D."/>
            <person name="Perteguer M.J."/>
        </authorList>
    </citation>
    <scope>NUCLEOTIDE SEQUENCE [LARGE SCALE GENOMIC DNA]</scope>
    <source>
        <strain evidence="11">AL3</strain>
        <tissue evidence="11">Liver</tissue>
    </source>
</reference>
<dbReference type="EMBL" id="JBGFUD010001023">
    <property type="protein sequence ID" value="MFH4975631.1"/>
    <property type="molecule type" value="Genomic_DNA"/>
</dbReference>
<keyword evidence="1 4" id="KW-0489">Methyltransferase</keyword>
<evidence type="ECO:0000256" key="7">
    <source>
        <dbReference type="PIRSR" id="PIRSR015894-3"/>
    </source>
</evidence>